<reference evidence="1" key="1">
    <citation type="journal article" date="2014" name="Front. Microbiol.">
        <title>High frequency of phylogenetically diverse reductive dehalogenase-homologous genes in deep subseafloor sedimentary metagenomes.</title>
        <authorList>
            <person name="Kawai M."/>
            <person name="Futagami T."/>
            <person name="Toyoda A."/>
            <person name="Takaki Y."/>
            <person name="Nishi S."/>
            <person name="Hori S."/>
            <person name="Arai W."/>
            <person name="Tsubouchi T."/>
            <person name="Morono Y."/>
            <person name="Uchiyama I."/>
            <person name="Ito T."/>
            <person name="Fujiyama A."/>
            <person name="Inagaki F."/>
            <person name="Takami H."/>
        </authorList>
    </citation>
    <scope>NUCLEOTIDE SEQUENCE</scope>
    <source>
        <strain evidence="1">Expedition CK06-06</strain>
    </source>
</reference>
<name>X1HNH7_9ZZZZ</name>
<sequence>MIRVCQPSDAKRMHFIINEAAKAYEGVIPVDCYHQPYMPMGELEQEMKRMTFFGWEVNGELVG</sequence>
<evidence type="ECO:0008006" key="2">
    <source>
        <dbReference type="Google" id="ProtNLM"/>
    </source>
</evidence>
<dbReference type="AlphaFoldDB" id="X1HNH7"/>
<comment type="caution">
    <text evidence="1">The sequence shown here is derived from an EMBL/GenBank/DDBJ whole genome shotgun (WGS) entry which is preliminary data.</text>
</comment>
<accession>X1HNH7</accession>
<feature type="non-terminal residue" evidence="1">
    <location>
        <position position="63"/>
    </location>
</feature>
<dbReference type="EMBL" id="BARU01028469">
    <property type="protein sequence ID" value="GAH71012.1"/>
    <property type="molecule type" value="Genomic_DNA"/>
</dbReference>
<evidence type="ECO:0000313" key="1">
    <source>
        <dbReference type="EMBL" id="GAH71012.1"/>
    </source>
</evidence>
<organism evidence="1">
    <name type="scientific">marine sediment metagenome</name>
    <dbReference type="NCBI Taxonomy" id="412755"/>
    <lineage>
        <taxon>unclassified sequences</taxon>
        <taxon>metagenomes</taxon>
        <taxon>ecological metagenomes</taxon>
    </lineage>
</organism>
<proteinExistence type="predicted"/>
<gene>
    <name evidence="1" type="ORF">S03H2_45437</name>
</gene>
<protein>
    <recommendedName>
        <fullName evidence="2">N-acetyltransferase domain-containing protein</fullName>
    </recommendedName>
</protein>